<dbReference type="AlphaFoldDB" id="A0A9X0CDJ1"/>
<dbReference type="Proteomes" id="UP001163046">
    <property type="component" value="Unassembled WGS sequence"/>
</dbReference>
<evidence type="ECO:0000313" key="2">
    <source>
        <dbReference type="Proteomes" id="UP001163046"/>
    </source>
</evidence>
<name>A0A9X0CDJ1_9CNID</name>
<reference evidence="1" key="1">
    <citation type="submission" date="2023-01" db="EMBL/GenBank/DDBJ databases">
        <title>Genome assembly of the deep-sea coral Lophelia pertusa.</title>
        <authorList>
            <person name="Herrera S."/>
            <person name="Cordes E."/>
        </authorList>
    </citation>
    <scope>NUCLEOTIDE SEQUENCE</scope>
    <source>
        <strain evidence="1">USNM1676648</strain>
        <tissue evidence="1">Polyp</tissue>
    </source>
</reference>
<comment type="caution">
    <text evidence="1">The sequence shown here is derived from an EMBL/GenBank/DDBJ whole genome shotgun (WGS) entry which is preliminary data.</text>
</comment>
<gene>
    <name evidence="1" type="ORF">OS493_023308</name>
</gene>
<proteinExistence type="predicted"/>
<dbReference type="OrthoDB" id="5985347at2759"/>
<accession>A0A9X0CDJ1</accession>
<protein>
    <submittedName>
        <fullName evidence="1">Uncharacterized protein</fullName>
    </submittedName>
</protein>
<dbReference type="EMBL" id="MU827794">
    <property type="protein sequence ID" value="KAJ7329016.1"/>
    <property type="molecule type" value="Genomic_DNA"/>
</dbReference>
<keyword evidence="2" id="KW-1185">Reference proteome</keyword>
<organism evidence="1 2">
    <name type="scientific">Desmophyllum pertusum</name>
    <dbReference type="NCBI Taxonomy" id="174260"/>
    <lineage>
        <taxon>Eukaryota</taxon>
        <taxon>Metazoa</taxon>
        <taxon>Cnidaria</taxon>
        <taxon>Anthozoa</taxon>
        <taxon>Hexacorallia</taxon>
        <taxon>Scleractinia</taxon>
        <taxon>Caryophylliina</taxon>
        <taxon>Caryophylliidae</taxon>
        <taxon>Desmophyllum</taxon>
    </lineage>
</organism>
<evidence type="ECO:0000313" key="1">
    <source>
        <dbReference type="EMBL" id="KAJ7329016.1"/>
    </source>
</evidence>
<feature type="non-terminal residue" evidence="1">
    <location>
        <position position="94"/>
    </location>
</feature>
<sequence length="94" mass="10547">MQTLTNITINQKDIEGKIHKLKVKKATGPDGVSARLLKSAGKSVVPSLKRVFEHSAKACKHQNSGKQLELVQHLKKELRKIEHVIDHYLCLVSQ</sequence>